<dbReference type="GO" id="GO:0017168">
    <property type="term" value="F:5-oxoprolinase (ATP-hydrolyzing) activity"/>
    <property type="evidence" value="ECO:0007669"/>
    <property type="project" value="UniProtKB-EC"/>
</dbReference>
<organism evidence="5 6">
    <name type="scientific">Fictibacillus iocasae</name>
    <dbReference type="NCBI Taxonomy" id="2715437"/>
    <lineage>
        <taxon>Bacteria</taxon>
        <taxon>Bacillati</taxon>
        <taxon>Bacillota</taxon>
        <taxon>Bacilli</taxon>
        <taxon>Bacillales</taxon>
        <taxon>Fictibacillaceae</taxon>
        <taxon>Fictibacillus</taxon>
    </lineage>
</organism>
<name>A0ABW2NLG1_9BACL</name>
<dbReference type="PANTHER" id="PTHR34698:SF2">
    <property type="entry name" value="5-OXOPROLINASE SUBUNIT B"/>
    <property type="match status" value="1"/>
</dbReference>
<dbReference type="Gene3D" id="2.40.100.10">
    <property type="entry name" value="Cyclophilin-like"/>
    <property type="match status" value="1"/>
</dbReference>
<dbReference type="SUPFAM" id="SSF160467">
    <property type="entry name" value="PH0987 N-terminal domain-like"/>
    <property type="match status" value="1"/>
</dbReference>
<evidence type="ECO:0000256" key="3">
    <source>
        <dbReference type="ARBA" id="ARBA00022840"/>
    </source>
</evidence>
<evidence type="ECO:0000256" key="2">
    <source>
        <dbReference type="ARBA" id="ARBA00022801"/>
    </source>
</evidence>
<comment type="caution">
    <text evidence="5">The sequence shown here is derived from an EMBL/GenBank/DDBJ whole genome shotgun (WGS) entry which is preliminary data.</text>
</comment>
<dbReference type="SUPFAM" id="SSF50891">
    <property type="entry name" value="Cyclophilin-like"/>
    <property type="match status" value="1"/>
</dbReference>
<evidence type="ECO:0000313" key="5">
    <source>
        <dbReference type="EMBL" id="MFC7370147.1"/>
    </source>
</evidence>
<accession>A0ABW2NLG1</accession>
<keyword evidence="1" id="KW-0547">Nucleotide-binding</keyword>
<sequence length="233" mass="25504">MDYTMTPLGDSAVLLQFGSGISREMNEQVQIAAAALEASPFKGMKELIPAFSTLAVEYDPVLVNDPFPYEAVKVIIKDTLQKAKGIHTSLSKTVKIPVCYESPFAMDLDVLSQHTGLSVSEIISLHTSADYYVYFLGFAPGFPFLGGMPEKLAMPRKASPREKIPAGSVGIAGSQTGVYPIETPGGWQIIGRTPLQFFDPENEEPVLISPGDTVNFYPISKEDYDEYVRGEKR</sequence>
<keyword evidence="6" id="KW-1185">Reference proteome</keyword>
<dbReference type="InterPro" id="IPR003833">
    <property type="entry name" value="CT_C_D"/>
</dbReference>
<dbReference type="RefSeq" id="WP_379744864.1">
    <property type="nucleotide sequence ID" value="NZ_JBHTCP010000002.1"/>
</dbReference>
<dbReference type="SMART" id="SM00796">
    <property type="entry name" value="AHS1"/>
    <property type="match status" value="1"/>
</dbReference>
<dbReference type="InterPro" id="IPR010016">
    <property type="entry name" value="PxpB"/>
</dbReference>
<dbReference type="Proteomes" id="UP001596549">
    <property type="component" value="Unassembled WGS sequence"/>
</dbReference>
<dbReference type="EC" id="3.5.2.9" evidence="5"/>
<evidence type="ECO:0000259" key="4">
    <source>
        <dbReference type="SMART" id="SM00796"/>
    </source>
</evidence>
<dbReference type="Pfam" id="PF02682">
    <property type="entry name" value="CT_C_D"/>
    <property type="match status" value="1"/>
</dbReference>
<keyword evidence="3" id="KW-0067">ATP-binding</keyword>
<dbReference type="NCBIfam" id="TIGR00370">
    <property type="entry name" value="5-oxoprolinase subunit PxpB"/>
    <property type="match status" value="1"/>
</dbReference>
<protein>
    <submittedName>
        <fullName evidence="5">5-oxoprolinase subunit PxpB</fullName>
        <ecNumber evidence="5">3.5.2.9</ecNumber>
    </submittedName>
</protein>
<feature type="domain" description="Carboxyltransferase" evidence="4">
    <location>
        <begin position="3"/>
        <end position="208"/>
    </location>
</feature>
<dbReference type="Gene3D" id="3.30.1360.40">
    <property type="match status" value="1"/>
</dbReference>
<dbReference type="EMBL" id="JBHTCP010000002">
    <property type="protein sequence ID" value="MFC7370147.1"/>
    <property type="molecule type" value="Genomic_DNA"/>
</dbReference>
<gene>
    <name evidence="5" type="primary">pxpB</name>
    <name evidence="5" type="ORF">ACFQPF_00460</name>
</gene>
<keyword evidence="2 5" id="KW-0378">Hydrolase</keyword>
<proteinExistence type="predicted"/>
<reference evidence="6" key="1">
    <citation type="journal article" date="2019" name="Int. J. Syst. Evol. Microbiol.">
        <title>The Global Catalogue of Microorganisms (GCM) 10K type strain sequencing project: providing services to taxonomists for standard genome sequencing and annotation.</title>
        <authorList>
            <consortium name="The Broad Institute Genomics Platform"/>
            <consortium name="The Broad Institute Genome Sequencing Center for Infectious Disease"/>
            <person name="Wu L."/>
            <person name="Ma J."/>
        </authorList>
    </citation>
    <scope>NUCLEOTIDE SEQUENCE [LARGE SCALE GENOMIC DNA]</scope>
    <source>
        <strain evidence="6">NBRC 106396</strain>
    </source>
</reference>
<dbReference type="PANTHER" id="PTHR34698">
    <property type="entry name" value="5-OXOPROLINASE SUBUNIT B"/>
    <property type="match status" value="1"/>
</dbReference>
<evidence type="ECO:0000313" key="6">
    <source>
        <dbReference type="Proteomes" id="UP001596549"/>
    </source>
</evidence>
<evidence type="ECO:0000256" key="1">
    <source>
        <dbReference type="ARBA" id="ARBA00022741"/>
    </source>
</evidence>
<dbReference type="InterPro" id="IPR029000">
    <property type="entry name" value="Cyclophilin-like_dom_sf"/>
</dbReference>